<accession>A0AAW1TQL1</accession>
<reference evidence="1 2" key="1">
    <citation type="submission" date="2023-03" db="EMBL/GenBank/DDBJ databases">
        <title>Genome insight into feeding habits of ladybird beetles.</title>
        <authorList>
            <person name="Li H.-S."/>
            <person name="Huang Y.-H."/>
            <person name="Pang H."/>
        </authorList>
    </citation>
    <scope>NUCLEOTIDE SEQUENCE [LARGE SCALE GENOMIC DNA]</scope>
    <source>
        <strain evidence="1">SYSU_2023b</strain>
        <tissue evidence="1">Whole body</tissue>
    </source>
</reference>
<evidence type="ECO:0000313" key="1">
    <source>
        <dbReference type="EMBL" id="KAK9870693.1"/>
    </source>
</evidence>
<sequence length="70" mass="8113">MLLIKKTLWYNEDLLPKFVELLKLKNIQFIQDKSRRSGPSKKTSNGAQDLDEYGNISTIIMCKWHGTNSN</sequence>
<proteinExistence type="predicted"/>
<gene>
    <name evidence="1" type="ORF">WA026_008265</name>
</gene>
<dbReference type="Proteomes" id="UP001431783">
    <property type="component" value="Unassembled WGS sequence"/>
</dbReference>
<dbReference type="EMBL" id="JARQZJ010000003">
    <property type="protein sequence ID" value="KAK9870693.1"/>
    <property type="molecule type" value="Genomic_DNA"/>
</dbReference>
<protein>
    <submittedName>
        <fullName evidence="1">Uncharacterized protein</fullName>
    </submittedName>
</protein>
<evidence type="ECO:0000313" key="2">
    <source>
        <dbReference type="Proteomes" id="UP001431783"/>
    </source>
</evidence>
<dbReference type="AlphaFoldDB" id="A0AAW1TQL1"/>
<organism evidence="1 2">
    <name type="scientific">Henosepilachna vigintioctopunctata</name>
    <dbReference type="NCBI Taxonomy" id="420089"/>
    <lineage>
        <taxon>Eukaryota</taxon>
        <taxon>Metazoa</taxon>
        <taxon>Ecdysozoa</taxon>
        <taxon>Arthropoda</taxon>
        <taxon>Hexapoda</taxon>
        <taxon>Insecta</taxon>
        <taxon>Pterygota</taxon>
        <taxon>Neoptera</taxon>
        <taxon>Endopterygota</taxon>
        <taxon>Coleoptera</taxon>
        <taxon>Polyphaga</taxon>
        <taxon>Cucujiformia</taxon>
        <taxon>Coccinelloidea</taxon>
        <taxon>Coccinellidae</taxon>
        <taxon>Epilachninae</taxon>
        <taxon>Epilachnini</taxon>
        <taxon>Henosepilachna</taxon>
    </lineage>
</organism>
<comment type="caution">
    <text evidence="1">The sequence shown here is derived from an EMBL/GenBank/DDBJ whole genome shotgun (WGS) entry which is preliminary data.</text>
</comment>
<keyword evidence="2" id="KW-1185">Reference proteome</keyword>
<name>A0AAW1TQL1_9CUCU</name>